<keyword evidence="2" id="KW-1185">Reference proteome</keyword>
<comment type="caution">
    <text evidence="1">The sequence shown here is derived from an EMBL/GenBank/DDBJ whole genome shotgun (WGS) entry which is preliminary data.</text>
</comment>
<accession>A0A9Q1EKZ6</accession>
<proteinExistence type="predicted"/>
<reference evidence="1" key="1">
    <citation type="journal article" date="2023" name="Science">
        <title>Genome structures resolve the early diversification of teleost fishes.</title>
        <authorList>
            <person name="Parey E."/>
            <person name="Louis A."/>
            <person name="Montfort J."/>
            <person name="Bouchez O."/>
            <person name="Roques C."/>
            <person name="Iampietro C."/>
            <person name="Lluch J."/>
            <person name="Castinel A."/>
            <person name="Donnadieu C."/>
            <person name="Desvignes T."/>
            <person name="Floi Bucao C."/>
            <person name="Jouanno E."/>
            <person name="Wen M."/>
            <person name="Mejri S."/>
            <person name="Dirks R."/>
            <person name="Jansen H."/>
            <person name="Henkel C."/>
            <person name="Chen W.J."/>
            <person name="Zahm M."/>
            <person name="Cabau C."/>
            <person name="Klopp C."/>
            <person name="Thompson A.W."/>
            <person name="Robinson-Rechavi M."/>
            <person name="Braasch I."/>
            <person name="Lecointre G."/>
            <person name="Bobe J."/>
            <person name="Postlethwait J.H."/>
            <person name="Berthelot C."/>
            <person name="Roest Crollius H."/>
            <person name="Guiguen Y."/>
        </authorList>
    </citation>
    <scope>NUCLEOTIDE SEQUENCE</scope>
    <source>
        <strain evidence="1">WJC10195</strain>
    </source>
</reference>
<name>A0A9Q1EKZ6_SYNKA</name>
<evidence type="ECO:0000313" key="2">
    <source>
        <dbReference type="Proteomes" id="UP001152622"/>
    </source>
</evidence>
<organism evidence="1 2">
    <name type="scientific">Synaphobranchus kaupii</name>
    <name type="common">Kaup's arrowtooth eel</name>
    <dbReference type="NCBI Taxonomy" id="118154"/>
    <lineage>
        <taxon>Eukaryota</taxon>
        <taxon>Metazoa</taxon>
        <taxon>Chordata</taxon>
        <taxon>Craniata</taxon>
        <taxon>Vertebrata</taxon>
        <taxon>Euteleostomi</taxon>
        <taxon>Actinopterygii</taxon>
        <taxon>Neopterygii</taxon>
        <taxon>Teleostei</taxon>
        <taxon>Anguilliformes</taxon>
        <taxon>Synaphobranchidae</taxon>
        <taxon>Synaphobranchus</taxon>
    </lineage>
</organism>
<protein>
    <recommendedName>
        <fullName evidence="3">Retrotransposon gag domain-containing protein</fullName>
    </recommendedName>
</protein>
<dbReference type="AlphaFoldDB" id="A0A9Q1EKZ6"/>
<dbReference type="OrthoDB" id="10067927at2759"/>
<evidence type="ECO:0008006" key="3">
    <source>
        <dbReference type="Google" id="ProtNLM"/>
    </source>
</evidence>
<dbReference type="Proteomes" id="UP001152622">
    <property type="component" value="Chromosome 16"/>
</dbReference>
<sequence>MYWFHVPVVHVCPAGTVKFGERRAKALTEEQQADFVLGALEGTARRAVRLLGERQRQSITLLWKELEERYGWLTPLPIAQNRFFHCRQQPRMSLFDYQLDLRELYSRLCKQEPGGEEEDDDLLRDQFLLGLHDGPWKQ</sequence>
<dbReference type="EMBL" id="JAINUF010000016">
    <property type="protein sequence ID" value="KAJ8340704.1"/>
    <property type="molecule type" value="Genomic_DNA"/>
</dbReference>
<gene>
    <name evidence="1" type="ORF">SKAU_G00353370</name>
</gene>
<evidence type="ECO:0000313" key="1">
    <source>
        <dbReference type="EMBL" id="KAJ8340704.1"/>
    </source>
</evidence>